<dbReference type="RefSeq" id="WP_343990404.1">
    <property type="nucleotide sequence ID" value="NZ_BAAANB010000020.1"/>
</dbReference>
<evidence type="ECO:0000259" key="1">
    <source>
        <dbReference type="PROSITE" id="PS51819"/>
    </source>
</evidence>
<accession>A0ABN2U534</accession>
<sequence>MTSARAITAITLGVRDVERSRDFYVDGLDFRSVLHQQGEIAFVQCAPGQLLALWDIAQMPGEYGDVAHGSSAPPMSLGCNLGSAEEVEQLYAAALAAGAGSVSPPTVRAWGGVSACVADPDGFRWDFVHNPGFRTDPDGTVHLGGM</sequence>
<dbReference type="InterPro" id="IPR037523">
    <property type="entry name" value="VOC_core"/>
</dbReference>
<dbReference type="Gene3D" id="3.10.180.10">
    <property type="entry name" value="2,3-Dihydroxybiphenyl 1,2-Dioxygenase, domain 1"/>
    <property type="match status" value="1"/>
</dbReference>
<protein>
    <submittedName>
        <fullName evidence="2">VOC family protein</fullName>
    </submittedName>
</protein>
<name>A0ABN2U534_9MICO</name>
<proteinExistence type="predicted"/>
<comment type="caution">
    <text evidence="2">The sequence shown here is derived from an EMBL/GenBank/DDBJ whole genome shotgun (WGS) entry which is preliminary data.</text>
</comment>
<dbReference type="InterPro" id="IPR004360">
    <property type="entry name" value="Glyas_Fos-R_dOase_dom"/>
</dbReference>
<dbReference type="PROSITE" id="PS51819">
    <property type="entry name" value="VOC"/>
    <property type="match status" value="1"/>
</dbReference>
<evidence type="ECO:0000313" key="2">
    <source>
        <dbReference type="EMBL" id="GAA2029048.1"/>
    </source>
</evidence>
<organism evidence="2 3">
    <name type="scientific">Terrabacter terrae</name>
    <dbReference type="NCBI Taxonomy" id="318434"/>
    <lineage>
        <taxon>Bacteria</taxon>
        <taxon>Bacillati</taxon>
        <taxon>Actinomycetota</taxon>
        <taxon>Actinomycetes</taxon>
        <taxon>Micrococcales</taxon>
        <taxon>Intrasporangiaceae</taxon>
        <taxon>Terrabacter</taxon>
    </lineage>
</organism>
<dbReference type="Pfam" id="PF00903">
    <property type="entry name" value="Glyoxalase"/>
    <property type="match status" value="1"/>
</dbReference>
<keyword evidence="3" id="KW-1185">Reference proteome</keyword>
<dbReference type="Proteomes" id="UP001501285">
    <property type="component" value="Unassembled WGS sequence"/>
</dbReference>
<gene>
    <name evidence="2" type="ORF">GCM10009740_18210</name>
</gene>
<dbReference type="InterPro" id="IPR029068">
    <property type="entry name" value="Glyas_Bleomycin-R_OHBP_Dase"/>
</dbReference>
<dbReference type="EMBL" id="BAAANB010000020">
    <property type="protein sequence ID" value="GAA2029048.1"/>
    <property type="molecule type" value="Genomic_DNA"/>
</dbReference>
<dbReference type="PANTHER" id="PTHR36503">
    <property type="entry name" value="BLR2520 PROTEIN"/>
    <property type="match status" value="1"/>
</dbReference>
<dbReference type="PANTHER" id="PTHR36503:SF1">
    <property type="entry name" value="BLR2520 PROTEIN"/>
    <property type="match status" value="1"/>
</dbReference>
<reference evidence="2 3" key="1">
    <citation type="journal article" date="2019" name="Int. J. Syst. Evol. Microbiol.">
        <title>The Global Catalogue of Microorganisms (GCM) 10K type strain sequencing project: providing services to taxonomists for standard genome sequencing and annotation.</title>
        <authorList>
            <consortium name="The Broad Institute Genomics Platform"/>
            <consortium name="The Broad Institute Genome Sequencing Center for Infectious Disease"/>
            <person name="Wu L."/>
            <person name="Ma J."/>
        </authorList>
    </citation>
    <scope>NUCLEOTIDE SEQUENCE [LARGE SCALE GENOMIC DNA]</scope>
    <source>
        <strain evidence="2 3">JCM 14283</strain>
    </source>
</reference>
<feature type="domain" description="VOC" evidence="1">
    <location>
        <begin position="6"/>
        <end position="130"/>
    </location>
</feature>
<evidence type="ECO:0000313" key="3">
    <source>
        <dbReference type="Proteomes" id="UP001501285"/>
    </source>
</evidence>
<dbReference type="SUPFAM" id="SSF54593">
    <property type="entry name" value="Glyoxalase/Bleomycin resistance protein/Dihydroxybiphenyl dioxygenase"/>
    <property type="match status" value="1"/>
</dbReference>